<evidence type="ECO:0000256" key="4">
    <source>
        <dbReference type="SAM" id="Phobius"/>
    </source>
</evidence>
<reference evidence="6 7" key="1">
    <citation type="submission" date="2024-05" db="EMBL/GenBank/DDBJ databases">
        <title>Genome sequencing of Marine Estuary Bacteria, Shewanella vesiculosa and S. baltica, and Pseudomonas syringae.</title>
        <authorList>
            <person name="Gurung A."/>
            <person name="Maclea K.S."/>
        </authorList>
    </citation>
    <scope>NUCLEOTIDE SEQUENCE [LARGE SCALE GENOMIC DNA]</scope>
    <source>
        <strain evidence="6 7">1A</strain>
    </source>
</reference>
<dbReference type="InterPro" id="IPR000160">
    <property type="entry name" value="GGDEF_dom"/>
</dbReference>
<dbReference type="PANTHER" id="PTHR45138:SF9">
    <property type="entry name" value="DIGUANYLATE CYCLASE DGCM-RELATED"/>
    <property type="match status" value="1"/>
</dbReference>
<evidence type="ECO:0000313" key="7">
    <source>
        <dbReference type="Proteomes" id="UP001477278"/>
    </source>
</evidence>
<keyword evidence="4" id="KW-0812">Transmembrane</keyword>
<dbReference type="InterPro" id="IPR050469">
    <property type="entry name" value="Diguanylate_Cyclase"/>
</dbReference>
<keyword evidence="6" id="KW-0548">Nucleotidyltransferase</keyword>
<evidence type="ECO:0000256" key="2">
    <source>
        <dbReference type="ARBA" id="ARBA00034247"/>
    </source>
</evidence>
<feature type="transmembrane region" description="Helical" evidence="4">
    <location>
        <begin position="102"/>
        <end position="119"/>
    </location>
</feature>
<comment type="catalytic activity">
    <reaction evidence="2">
        <text>2 GTP = 3',3'-c-di-GMP + 2 diphosphate</text>
        <dbReference type="Rhea" id="RHEA:24898"/>
        <dbReference type="ChEBI" id="CHEBI:33019"/>
        <dbReference type="ChEBI" id="CHEBI:37565"/>
        <dbReference type="ChEBI" id="CHEBI:58805"/>
        <dbReference type="EC" id="2.7.7.65"/>
    </reaction>
</comment>
<dbReference type="CDD" id="cd12914">
    <property type="entry name" value="PDC1_DGC_like"/>
    <property type="match status" value="1"/>
</dbReference>
<name>A0ABV0FWE4_9GAMM</name>
<dbReference type="EC" id="2.7.7.65" evidence="1"/>
<feature type="domain" description="GGDEF" evidence="5">
    <location>
        <begin position="581"/>
        <end position="718"/>
    </location>
</feature>
<accession>A0ABV0FWE4</accession>
<evidence type="ECO:0000259" key="5">
    <source>
        <dbReference type="PROSITE" id="PS50887"/>
    </source>
</evidence>
<evidence type="ECO:0000256" key="3">
    <source>
        <dbReference type="SAM" id="Coils"/>
    </source>
</evidence>
<proteinExistence type="predicted"/>
<dbReference type="Pfam" id="PF00990">
    <property type="entry name" value="GGDEF"/>
    <property type="match status" value="1"/>
</dbReference>
<evidence type="ECO:0000256" key="1">
    <source>
        <dbReference type="ARBA" id="ARBA00012528"/>
    </source>
</evidence>
<evidence type="ECO:0000313" key="6">
    <source>
        <dbReference type="EMBL" id="MEO3684339.1"/>
    </source>
</evidence>
<feature type="transmembrane region" description="Helical" evidence="4">
    <location>
        <begin position="139"/>
        <end position="157"/>
    </location>
</feature>
<dbReference type="GeneID" id="90570851"/>
<dbReference type="InterPro" id="IPR029787">
    <property type="entry name" value="Nucleotide_cyclase"/>
</dbReference>
<organism evidence="6 7">
    <name type="scientific">Shewanella vesiculosa</name>
    <dbReference type="NCBI Taxonomy" id="518738"/>
    <lineage>
        <taxon>Bacteria</taxon>
        <taxon>Pseudomonadati</taxon>
        <taxon>Pseudomonadota</taxon>
        <taxon>Gammaproteobacteria</taxon>
        <taxon>Alteromonadales</taxon>
        <taxon>Shewanellaceae</taxon>
        <taxon>Shewanella</taxon>
    </lineage>
</organism>
<dbReference type="GO" id="GO:0052621">
    <property type="term" value="F:diguanylate cyclase activity"/>
    <property type="evidence" value="ECO:0007669"/>
    <property type="project" value="UniProtKB-EC"/>
</dbReference>
<keyword evidence="4" id="KW-1133">Transmembrane helix</keyword>
<keyword evidence="6" id="KW-0808">Transferase</keyword>
<dbReference type="RefSeq" id="WP_235781871.1">
    <property type="nucleotide sequence ID" value="NZ_JAACRN010000009.1"/>
</dbReference>
<sequence length="720" mass="82005">MSLPRINQQHLLYSIILGVIGLLLNFYPIQFFANVQFVLGNTMTVIAAVLLGPWYAFLTAMMASTGLMLIWDSPHVYLIFGLEALFLGYARRRDIYALYADAAYWLLLGAPLVYLYVVFLMDIPPSHLGFIISKQGINGLIYTSIASLLILAIPKLWFLKDKVKDRHRRQLSAQLTYFFTLLVTLTLLFSALIFNYYSLERQQVMLKQNMTEAVAHISASTQSYIENHKTVIQNTANQLTLIADKPEKWQAILSSFHESYPSFISMLIADPDAKIVNASPVSRLIAIDKKAQDININDRDYFIESFYNRRLFVSSAFLGRGFGNDAIVAMSTPFYLDEQHTQVAGIIEGSLDLSYFSHIDQVSEYSNDESVVMVDEKNQIIFASKKLSLKPLSQFNFVINKGGYHANLELINIHKMTSIVPEYIYTHRELNNGWTVYILKEFSPLLKLAEEQMFASFIMLLVSLVCTFYISTKLSALLTVPLEAVANQFSLPDSGKVSTIDDNSPREVFSLYQRLVASKEQLVAHQMELEQTVANRTAELEKANKKLTELVDRDPLTGLYNRRYAERKFSELLEFCLRSEQTITVAILDLDLFKTINDNYGHLAGDECLRKVSQLLQKYFKRDIDIVARYGGEEFLLILPLSNTLHIEHHLNGFREALSQLEITSPEDNQAFKVMVSIGAITANADYEADLDKWIKIADENLYQAKQQGRNRTIIDIITD</sequence>
<feature type="coiled-coil region" evidence="3">
    <location>
        <begin position="526"/>
        <end position="553"/>
    </location>
</feature>
<dbReference type="InterPro" id="IPR043128">
    <property type="entry name" value="Rev_trsase/Diguanyl_cyclase"/>
</dbReference>
<feature type="transmembrane region" description="Helical" evidence="4">
    <location>
        <begin position="177"/>
        <end position="197"/>
    </location>
</feature>
<feature type="transmembrane region" description="Helical" evidence="4">
    <location>
        <begin position="12"/>
        <end position="29"/>
    </location>
</feature>
<dbReference type="PANTHER" id="PTHR45138">
    <property type="entry name" value="REGULATORY COMPONENTS OF SENSORY TRANSDUCTION SYSTEM"/>
    <property type="match status" value="1"/>
</dbReference>
<dbReference type="Proteomes" id="UP001477278">
    <property type="component" value="Unassembled WGS sequence"/>
</dbReference>
<gene>
    <name evidence="6" type="ORF">ABHN84_18870</name>
</gene>
<keyword evidence="4" id="KW-0472">Membrane</keyword>
<comment type="caution">
    <text evidence="6">The sequence shown here is derived from an EMBL/GenBank/DDBJ whole genome shotgun (WGS) entry which is preliminary data.</text>
</comment>
<feature type="transmembrane region" description="Helical" evidence="4">
    <location>
        <begin position="69"/>
        <end position="90"/>
    </location>
</feature>
<dbReference type="EMBL" id="JBDPZN010000011">
    <property type="protein sequence ID" value="MEO3684339.1"/>
    <property type="molecule type" value="Genomic_DNA"/>
</dbReference>
<keyword evidence="3" id="KW-0175">Coiled coil</keyword>
<dbReference type="NCBIfam" id="TIGR00254">
    <property type="entry name" value="GGDEF"/>
    <property type="match status" value="1"/>
</dbReference>
<feature type="transmembrane region" description="Helical" evidence="4">
    <location>
        <begin position="35"/>
        <end position="57"/>
    </location>
</feature>
<dbReference type="CDD" id="cd01949">
    <property type="entry name" value="GGDEF"/>
    <property type="match status" value="1"/>
</dbReference>
<keyword evidence="7" id="KW-1185">Reference proteome</keyword>
<dbReference type="SMART" id="SM00267">
    <property type="entry name" value="GGDEF"/>
    <property type="match status" value="1"/>
</dbReference>
<dbReference type="SUPFAM" id="SSF55073">
    <property type="entry name" value="Nucleotide cyclase"/>
    <property type="match status" value="1"/>
</dbReference>
<dbReference type="Gene3D" id="3.30.450.20">
    <property type="entry name" value="PAS domain"/>
    <property type="match status" value="1"/>
</dbReference>
<dbReference type="PROSITE" id="PS50887">
    <property type="entry name" value="GGDEF"/>
    <property type="match status" value="1"/>
</dbReference>
<protein>
    <recommendedName>
        <fullName evidence="1">diguanylate cyclase</fullName>
        <ecNumber evidence="1">2.7.7.65</ecNumber>
    </recommendedName>
</protein>
<dbReference type="Gene3D" id="3.30.70.270">
    <property type="match status" value="1"/>
</dbReference>